<dbReference type="RefSeq" id="WP_053251994.1">
    <property type="nucleotide sequence ID" value="NZ_LGAP01000027.1"/>
</dbReference>
<comment type="caution">
    <text evidence="2">The sequence shown here is derived from an EMBL/GenBank/DDBJ whole genome shotgun (WGS) entry which is preliminary data.</text>
</comment>
<proteinExistence type="predicted"/>
<reference evidence="3" key="1">
    <citation type="submission" date="2015-07" db="EMBL/GenBank/DDBJ databases">
        <title>Whole genome sequence of an Ensifer adhaerens strain isolated from a cave pool in the Wind Cave National Park.</title>
        <authorList>
            <person name="Eng W.W.H."/>
            <person name="Gan H.M."/>
            <person name="Barton H.A."/>
            <person name="Savka M.A."/>
        </authorList>
    </citation>
    <scope>NUCLEOTIDE SEQUENCE [LARGE SCALE GENOMIC DNA]</scope>
    <source>
        <strain evidence="3">SD006</strain>
    </source>
</reference>
<dbReference type="EMBL" id="LGAP01000027">
    <property type="protein sequence ID" value="KOF14391.1"/>
    <property type="molecule type" value="Genomic_DNA"/>
</dbReference>
<dbReference type="PATRIC" id="fig|106592.7.peg.4214"/>
<gene>
    <name evidence="2" type="ORF">AC244_27120</name>
</gene>
<dbReference type="InterPro" id="IPR051604">
    <property type="entry name" value="Ergot_Alk_Oxidoreductase"/>
</dbReference>
<dbReference type="InterPro" id="IPR016040">
    <property type="entry name" value="NAD(P)-bd_dom"/>
</dbReference>
<feature type="domain" description="NAD(P)-binding" evidence="1">
    <location>
        <begin position="10"/>
        <end position="174"/>
    </location>
</feature>
<dbReference type="AlphaFoldDB" id="A0A0L8BI51"/>
<dbReference type="PANTHER" id="PTHR43162">
    <property type="match status" value="1"/>
</dbReference>
<evidence type="ECO:0000259" key="1">
    <source>
        <dbReference type="Pfam" id="PF13460"/>
    </source>
</evidence>
<name>A0A0L8BI51_ENSAD</name>
<organism evidence="2 3">
    <name type="scientific">Ensifer adhaerens</name>
    <name type="common">Sinorhizobium morelense</name>
    <dbReference type="NCBI Taxonomy" id="106592"/>
    <lineage>
        <taxon>Bacteria</taxon>
        <taxon>Pseudomonadati</taxon>
        <taxon>Pseudomonadota</taxon>
        <taxon>Alphaproteobacteria</taxon>
        <taxon>Hyphomicrobiales</taxon>
        <taxon>Rhizobiaceae</taxon>
        <taxon>Sinorhizobium/Ensifer group</taxon>
        <taxon>Ensifer</taxon>
    </lineage>
</organism>
<dbReference type="CDD" id="cd05269">
    <property type="entry name" value="TMR_SDR_a"/>
    <property type="match status" value="1"/>
</dbReference>
<dbReference type="Pfam" id="PF13460">
    <property type="entry name" value="NAD_binding_10"/>
    <property type="match status" value="1"/>
</dbReference>
<dbReference type="Gene3D" id="3.90.25.10">
    <property type="entry name" value="UDP-galactose 4-epimerase, domain 1"/>
    <property type="match status" value="1"/>
</dbReference>
<evidence type="ECO:0000313" key="2">
    <source>
        <dbReference type="EMBL" id="KOF14391.1"/>
    </source>
</evidence>
<dbReference type="SUPFAM" id="SSF51735">
    <property type="entry name" value="NAD(P)-binding Rossmann-fold domains"/>
    <property type="match status" value="1"/>
</dbReference>
<evidence type="ECO:0000313" key="3">
    <source>
        <dbReference type="Proteomes" id="UP000037425"/>
    </source>
</evidence>
<dbReference type="InterPro" id="IPR036291">
    <property type="entry name" value="NAD(P)-bd_dom_sf"/>
</dbReference>
<dbReference type="Proteomes" id="UP000037425">
    <property type="component" value="Unassembled WGS sequence"/>
</dbReference>
<dbReference type="PANTHER" id="PTHR43162:SF1">
    <property type="entry name" value="PRESTALK A DIFFERENTIATION PROTEIN A"/>
    <property type="match status" value="1"/>
</dbReference>
<dbReference type="OrthoDB" id="109735at2"/>
<dbReference type="Gene3D" id="3.40.50.720">
    <property type="entry name" value="NAD(P)-binding Rossmann-like Domain"/>
    <property type="match status" value="1"/>
</dbReference>
<accession>A0A0L8BI51</accession>
<sequence>MTKTILVTAATGTVGQHLVPRLLALGHSVKAASRSGSTGQDNSVPLDFARPETFEGALAGVDAAYLVIPTGTADPLALAGFIDAAAAASVKLVVQTAIGVDASEDIPYRKLERLVEKSGTPYVLLRPNWFFDNFHHYWLKGILGHGLIALPAGDARTSLIDARDIADAAVAALTTSDHDGQAFTLTGAESVTYSEAAEILSAVLGRTIRYEAVDTAAFVDFAAKLGLSEGHAQMLASIFYPVAQGWTSADSGDTARLTGRPPRRFVDYIADNAAHFR</sequence>
<protein>
    <submittedName>
        <fullName evidence="2">NmrA family protein</fullName>
    </submittedName>
</protein>